<dbReference type="AlphaFoldDB" id="A0ABD1TVX1"/>
<accession>A0ABD1TVX1</accession>
<dbReference type="Proteomes" id="UP001604336">
    <property type="component" value="Unassembled WGS sequence"/>
</dbReference>
<comment type="caution">
    <text evidence="2">The sequence shown here is derived from an EMBL/GenBank/DDBJ whole genome shotgun (WGS) entry which is preliminary data.</text>
</comment>
<gene>
    <name evidence="2" type="ORF">Adt_13126</name>
</gene>
<sequence>MAKTDTSRWSNPEACSALNQQIPRPQIVSNRSNNRPINWGSANSRSPATKGISSRSPATMGVFSKKMDRKTMMRFNHSKNTLTASPATNGVSDHIRRRRLRKWVGVQQIRWRLLRFRAKG</sequence>
<evidence type="ECO:0000256" key="1">
    <source>
        <dbReference type="SAM" id="MobiDB-lite"/>
    </source>
</evidence>
<reference evidence="3" key="1">
    <citation type="submission" date="2024-07" db="EMBL/GenBank/DDBJ databases">
        <title>Two chromosome-level genome assemblies of Korean endemic species Abeliophyllum distichum and Forsythia ovata (Oleaceae).</title>
        <authorList>
            <person name="Jang H."/>
        </authorList>
    </citation>
    <scope>NUCLEOTIDE SEQUENCE [LARGE SCALE GENOMIC DNA]</scope>
</reference>
<organism evidence="2 3">
    <name type="scientific">Abeliophyllum distichum</name>
    <dbReference type="NCBI Taxonomy" id="126358"/>
    <lineage>
        <taxon>Eukaryota</taxon>
        <taxon>Viridiplantae</taxon>
        <taxon>Streptophyta</taxon>
        <taxon>Embryophyta</taxon>
        <taxon>Tracheophyta</taxon>
        <taxon>Spermatophyta</taxon>
        <taxon>Magnoliopsida</taxon>
        <taxon>eudicotyledons</taxon>
        <taxon>Gunneridae</taxon>
        <taxon>Pentapetalae</taxon>
        <taxon>asterids</taxon>
        <taxon>lamiids</taxon>
        <taxon>Lamiales</taxon>
        <taxon>Oleaceae</taxon>
        <taxon>Forsythieae</taxon>
        <taxon>Abeliophyllum</taxon>
    </lineage>
</organism>
<protein>
    <submittedName>
        <fullName evidence="2">Uncharacterized protein</fullName>
    </submittedName>
</protein>
<evidence type="ECO:0000313" key="2">
    <source>
        <dbReference type="EMBL" id="KAL2516879.1"/>
    </source>
</evidence>
<name>A0ABD1TVX1_9LAMI</name>
<keyword evidence="3" id="KW-1185">Reference proteome</keyword>
<dbReference type="EMBL" id="JBFOLK010000004">
    <property type="protein sequence ID" value="KAL2516879.1"/>
    <property type="molecule type" value="Genomic_DNA"/>
</dbReference>
<feature type="region of interest" description="Disordered" evidence="1">
    <location>
        <begin position="1"/>
        <end position="69"/>
    </location>
</feature>
<evidence type="ECO:0000313" key="3">
    <source>
        <dbReference type="Proteomes" id="UP001604336"/>
    </source>
</evidence>
<proteinExistence type="predicted"/>
<feature type="compositionally biased region" description="Polar residues" evidence="1">
    <location>
        <begin position="17"/>
        <end position="57"/>
    </location>
</feature>